<dbReference type="InterPro" id="IPR036388">
    <property type="entry name" value="WH-like_DNA-bd_sf"/>
</dbReference>
<dbReference type="InterPro" id="IPR036390">
    <property type="entry name" value="WH_DNA-bd_sf"/>
</dbReference>
<comment type="caution">
    <text evidence="3">The sequence shown here is derived from an EMBL/GenBank/DDBJ whole genome shotgun (WGS) entry which is preliminary data.</text>
</comment>
<dbReference type="AlphaFoldDB" id="A0A7W4UVD2"/>
<evidence type="ECO:0000256" key="1">
    <source>
        <dbReference type="SAM" id="MobiDB-lite"/>
    </source>
</evidence>
<reference evidence="3 4" key="1">
    <citation type="submission" date="2020-08" db="EMBL/GenBank/DDBJ databases">
        <title>Sequencing the genomes of 1000 actinobacteria strains.</title>
        <authorList>
            <person name="Klenk H.-P."/>
        </authorList>
    </citation>
    <scope>NUCLEOTIDE SEQUENCE [LARGE SCALE GENOMIC DNA]</scope>
    <source>
        <strain evidence="3 4">DSM 20146</strain>
    </source>
</reference>
<sequence>MQADATGTDALRDLDEKLTRAVARIYRRFRTERANGELGDAAMSALSHLHRSGPTSLGGLSENDRVTPASMSQTVNRLVSLGLAVRTPDPEDGRRVLFALTEQGRTLAAVAREERHRWFRERLAALTDEERDVLRRAADLLGGIAED</sequence>
<dbReference type="InterPro" id="IPR000835">
    <property type="entry name" value="HTH_MarR-typ"/>
</dbReference>
<dbReference type="RefSeq" id="WP_021758290.1">
    <property type="nucleotide sequence ID" value="NZ_JACHVP010000001.1"/>
</dbReference>
<dbReference type="Proteomes" id="UP000538196">
    <property type="component" value="Unassembled WGS sequence"/>
</dbReference>
<dbReference type="Gene3D" id="1.10.10.10">
    <property type="entry name" value="Winged helix-like DNA-binding domain superfamily/Winged helix DNA-binding domain"/>
    <property type="match status" value="1"/>
</dbReference>
<protein>
    <submittedName>
        <fullName evidence="3">DNA-binding MarR family transcriptional regulator</fullName>
    </submittedName>
</protein>
<evidence type="ECO:0000313" key="3">
    <source>
        <dbReference type="EMBL" id="MBB2967019.1"/>
    </source>
</evidence>
<dbReference type="EMBL" id="JACHVP010000001">
    <property type="protein sequence ID" value="MBB2967019.1"/>
    <property type="molecule type" value="Genomic_DNA"/>
</dbReference>
<dbReference type="GO" id="GO:0003677">
    <property type="term" value="F:DNA binding"/>
    <property type="evidence" value="ECO:0007669"/>
    <property type="project" value="UniProtKB-KW"/>
</dbReference>
<keyword evidence="4" id="KW-1185">Reference proteome</keyword>
<evidence type="ECO:0000259" key="2">
    <source>
        <dbReference type="PROSITE" id="PS50995"/>
    </source>
</evidence>
<dbReference type="PANTHER" id="PTHR39515">
    <property type="entry name" value="CONSERVED PROTEIN"/>
    <property type="match status" value="1"/>
</dbReference>
<dbReference type="SUPFAM" id="SSF46785">
    <property type="entry name" value="Winged helix' DNA-binding domain"/>
    <property type="match status" value="1"/>
</dbReference>
<evidence type="ECO:0000313" key="4">
    <source>
        <dbReference type="Proteomes" id="UP000538196"/>
    </source>
</evidence>
<accession>A0A7W4UVD2</accession>
<dbReference type="PROSITE" id="PS50995">
    <property type="entry name" value="HTH_MARR_2"/>
    <property type="match status" value="1"/>
</dbReference>
<keyword evidence="3" id="KW-0238">DNA-binding</keyword>
<feature type="domain" description="HTH marR-type" evidence="2">
    <location>
        <begin position="15"/>
        <end position="143"/>
    </location>
</feature>
<dbReference type="Pfam" id="PF12802">
    <property type="entry name" value="MarR_2"/>
    <property type="match status" value="1"/>
</dbReference>
<organism evidence="3 4">
    <name type="scientific">Leifsonia aquatica</name>
    <name type="common">Corynebacterium aquaticum</name>
    <dbReference type="NCBI Taxonomy" id="144185"/>
    <lineage>
        <taxon>Bacteria</taxon>
        <taxon>Bacillati</taxon>
        <taxon>Actinomycetota</taxon>
        <taxon>Actinomycetes</taxon>
        <taxon>Micrococcales</taxon>
        <taxon>Microbacteriaceae</taxon>
        <taxon>Leifsonia</taxon>
    </lineage>
</organism>
<feature type="region of interest" description="Disordered" evidence="1">
    <location>
        <begin position="49"/>
        <end position="71"/>
    </location>
</feature>
<dbReference type="SMART" id="SM00347">
    <property type="entry name" value="HTH_MARR"/>
    <property type="match status" value="1"/>
</dbReference>
<proteinExistence type="predicted"/>
<gene>
    <name evidence="3" type="ORF">FHX33_001751</name>
</gene>
<dbReference type="InterPro" id="IPR052526">
    <property type="entry name" value="HTH-type_Bedaq_tolerance"/>
</dbReference>
<name>A0A7W4UVD2_LEIAQ</name>
<dbReference type="PANTHER" id="PTHR39515:SF2">
    <property type="entry name" value="HTH-TYPE TRANSCRIPTIONAL REGULATOR RV0880"/>
    <property type="match status" value="1"/>
</dbReference>
<dbReference type="GO" id="GO:0003700">
    <property type="term" value="F:DNA-binding transcription factor activity"/>
    <property type="evidence" value="ECO:0007669"/>
    <property type="project" value="InterPro"/>
</dbReference>